<reference evidence="1" key="2">
    <citation type="submission" date="2020-11" db="EMBL/GenBank/DDBJ databases">
        <authorList>
            <person name="McCartney M.A."/>
            <person name="Auch B."/>
            <person name="Kono T."/>
            <person name="Mallez S."/>
            <person name="Becker A."/>
            <person name="Gohl D.M."/>
            <person name="Silverstein K.A.T."/>
            <person name="Koren S."/>
            <person name="Bechman K.B."/>
            <person name="Herman A."/>
            <person name="Abrahante J.E."/>
            <person name="Garbe J."/>
        </authorList>
    </citation>
    <scope>NUCLEOTIDE SEQUENCE</scope>
    <source>
        <strain evidence="1">Duluth1</strain>
        <tissue evidence="1">Whole animal</tissue>
    </source>
</reference>
<organism evidence="1 2">
    <name type="scientific">Dreissena polymorpha</name>
    <name type="common">Zebra mussel</name>
    <name type="synonym">Mytilus polymorpha</name>
    <dbReference type="NCBI Taxonomy" id="45954"/>
    <lineage>
        <taxon>Eukaryota</taxon>
        <taxon>Metazoa</taxon>
        <taxon>Spiralia</taxon>
        <taxon>Lophotrochozoa</taxon>
        <taxon>Mollusca</taxon>
        <taxon>Bivalvia</taxon>
        <taxon>Autobranchia</taxon>
        <taxon>Heteroconchia</taxon>
        <taxon>Euheterodonta</taxon>
        <taxon>Imparidentia</taxon>
        <taxon>Neoheterodontei</taxon>
        <taxon>Myida</taxon>
        <taxon>Dreissenoidea</taxon>
        <taxon>Dreissenidae</taxon>
        <taxon>Dreissena</taxon>
    </lineage>
</organism>
<sequence>MLDTLSLTRVPIFMTFGELLCLQQRQNGSRYKECQPMTSLWRFTPTAEWLPLKGMPADDVTLEVYTTSSGRATDVISCHFDVRFNVNDVAERVGDTFDMLDSLSPTSVPSFMTIDQLLCLQQRQNGSHYKECQPMTSRHKGGLHDILDFQGERNTTESSRNSRTGTEDYFPEVTAFGVQTVESNRSPPHSSPF</sequence>
<gene>
    <name evidence="1" type="ORF">DPMN_058625</name>
</gene>
<reference evidence="1" key="1">
    <citation type="journal article" date="2019" name="bioRxiv">
        <title>The Genome of the Zebra Mussel, Dreissena polymorpha: A Resource for Invasive Species Research.</title>
        <authorList>
            <person name="McCartney M.A."/>
            <person name="Auch B."/>
            <person name="Kono T."/>
            <person name="Mallez S."/>
            <person name="Zhang Y."/>
            <person name="Obille A."/>
            <person name="Becker A."/>
            <person name="Abrahante J.E."/>
            <person name="Garbe J."/>
            <person name="Badalamenti J.P."/>
            <person name="Herman A."/>
            <person name="Mangelson H."/>
            <person name="Liachko I."/>
            <person name="Sullivan S."/>
            <person name="Sone E.D."/>
            <person name="Koren S."/>
            <person name="Silverstein K.A.T."/>
            <person name="Beckman K.B."/>
            <person name="Gohl D.M."/>
        </authorList>
    </citation>
    <scope>NUCLEOTIDE SEQUENCE</scope>
    <source>
        <strain evidence="1">Duluth1</strain>
        <tissue evidence="1">Whole animal</tissue>
    </source>
</reference>
<dbReference type="AlphaFoldDB" id="A0A9D4HFN8"/>
<accession>A0A9D4HFN8</accession>
<comment type="caution">
    <text evidence="1">The sequence shown here is derived from an EMBL/GenBank/DDBJ whole genome shotgun (WGS) entry which is preliminary data.</text>
</comment>
<protein>
    <submittedName>
        <fullName evidence="1">Uncharacterized protein</fullName>
    </submittedName>
</protein>
<name>A0A9D4HFN8_DREPO</name>
<keyword evidence="2" id="KW-1185">Reference proteome</keyword>
<dbReference type="Proteomes" id="UP000828390">
    <property type="component" value="Unassembled WGS sequence"/>
</dbReference>
<dbReference type="EMBL" id="JAIWYP010000013">
    <property type="protein sequence ID" value="KAH3715909.1"/>
    <property type="molecule type" value="Genomic_DNA"/>
</dbReference>
<evidence type="ECO:0000313" key="2">
    <source>
        <dbReference type="Proteomes" id="UP000828390"/>
    </source>
</evidence>
<proteinExistence type="predicted"/>
<evidence type="ECO:0000313" key="1">
    <source>
        <dbReference type="EMBL" id="KAH3715909.1"/>
    </source>
</evidence>